<protein>
    <recommendedName>
        <fullName evidence="4">DUF11 domain-containing protein</fullName>
    </recommendedName>
</protein>
<name>A0ABT6U778_9GAMM</name>
<keyword evidence="1" id="KW-0732">Signal</keyword>
<feature type="signal peptide" evidence="1">
    <location>
        <begin position="1"/>
        <end position="27"/>
    </location>
</feature>
<dbReference type="EMBL" id="JAKUMG010000024">
    <property type="protein sequence ID" value="MDI4671511.1"/>
    <property type="molecule type" value="Genomic_DNA"/>
</dbReference>
<proteinExistence type="predicted"/>
<comment type="caution">
    <text evidence="2">The sequence shown here is derived from an EMBL/GenBank/DDBJ whole genome shotgun (WGS) entry which is preliminary data.</text>
</comment>
<accession>A0ABT6U778</accession>
<evidence type="ECO:0000313" key="2">
    <source>
        <dbReference type="EMBL" id="MDI4671511.1"/>
    </source>
</evidence>
<sequence>MAMQITRWFFTTILVVLFSGLSYSAVADVVPAGTVIKNQASATYRTCIDDSCSQATEERSITSNIVETLIQGVPAFEFLTDQRLPAISDRPVYFAHTISNIGNVADRYQICVSAVDAQVSEWRVYADTDLDGRPDPGQILLSSDDGSACLPNLTNSIDPSETWGLVIEVIANGAAGSVLLSAIELEATSSDDNTLNQTVVDSVEFIEGPLIEVLKSMPVRVGGSPSGPYTVRLAYRNVSNFTASSVVLEDILPTTFFDGQGQPQTGGFEYVPGSGRWSQTGNTALTDDDDGVEGGGTEPASYCAYDGTAANVDCQDRVRFELATLPPGGEGYIEFAVQVVGGISTGGRILNIAGYYYNNEDNTVVYAQSGSGPVGGAITPFDTNVVPFQIKSSATAPSVVVNDSSTDINIGVDDSLDSGNRVEIAAAGQGAVIRFTNYIWNTGDGVDTFDLNVDRALNRVGASLANPFPDNAIVRVLQADGATPLLDTSNSGRVDTGPIPLPNFDTGACSGRFVTSADNTRCGLPVVVEVELQADAVGGPYELTLAATSNVDTTVTNAVSNILLSVVPATVDITNNLPLSAGSAPGAGVGPEPTAVTTISLIPGNTGTFTLYVNNTGDRQDQYQLAASNTNFAAGTLYPGWLVSFYRDGGAGDCTSLSNAIDVTDIIPAGSAQLVCAHVQTAANAEVDVYDLYFRASSLLSAAQDIKLDAVEILGAPDISFSPDQFNQVVPGSSVSYTHQIKNTGTVPLSSIQLTATPQAEDDNGWAVLVYEDDGNGVWGPEDETIPLGGVLGTDNGDEILLPGESITVHVRVFAPASAVLGDINVKTITLTTTVGTDTLERSVTDSTSTSQGNTLILKEQALDSNCDGVPDGPLACTGDSCFSTSVFPVHPGQCVLYRLTARNQSAEPVFNVLINDRTQAYTTYFQTALNCSSPSGSCNADVTTPNDGGVGDIQADIGVLQAGEQAILIFGLRVR</sequence>
<evidence type="ECO:0000313" key="3">
    <source>
        <dbReference type="Proteomes" id="UP001156974"/>
    </source>
</evidence>
<dbReference type="RefSeq" id="WP_138740235.1">
    <property type="nucleotide sequence ID" value="NZ_JAKUMG010000024.1"/>
</dbReference>
<dbReference type="Proteomes" id="UP001156974">
    <property type="component" value="Unassembled WGS sequence"/>
</dbReference>
<organism evidence="2 3">
    <name type="scientific">Pseudoalteromonas shioyasakiensis</name>
    <dbReference type="NCBI Taxonomy" id="1190813"/>
    <lineage>
        <taxon>Bacteria</taxon>
        <taxon>Pseudomonadati</taxon>
        <taxon>Pseudomonadota</taxon>
        <taxon>Gammaproteobacteria</taxon>
        <taxon>Alteromonadales</taxon>
        <taxon>Pseudoalteromonadaceae</taxon>
        <taxon>Pseudoalteromonas</taxon>
    </lineage>
</organism>
<evidence type="ECO:0008006" key="4">
    <source>
        <dbReference type="Google" id="ProtNLM"/>
    </source>
</evidence>
<reference evidence="2 3" key="1">
    <citation type="submission" date="2022-02" db="EMBL/GenBank/DDBJ databases">
        <title>Genome analysis of Beneficial Microorganisms for Coral consortium from Pocillopora damicornis.</title>
        <authorList>
            <person name="Rosado P.M."/>
            <person name="Cardoso P.M."/>
            <person name="Rosado J.G."/>
            <person name="Schultz J."/>
            <person name="Rocha U."/>
            <person name="Costa T.K."/>
            <person name="Peixoto R.S."/>
        </authorList>
    </citation>
    <scope>NUCLEOTIDE SEQUENCE [LARGE SCALE GENOMIC DNA]</scope>
    <source>
        <strain evidence="2 3">BMC5</strain>
    </source>
</reference>
<gene>
    <name evidence="2" type="ORF">MKZ47_20840</name>
</gene>
<keyword evidence="3" id="KW-1185">Reference proteome</keyword>
<feature type="chain" id="PRO_5047256343" description="DUF11 domain-containing protein" evidence="1">
    <location>
        <begin position="28"/>
        <end position="976"/>
    </location>
</feature>
<evidence type="ECO:0000256" key="1">
    <source>
        <dbReference type="SAM" id="SignalP"/>
    </source>
</evidence>